<dbReference type="HOGENOM" id="CLU_1077865_0_0_1"/>
<keyword evidence="2" id="KW-0812">Transmembrane</keyword>
<feature type="transmembrane region" description="Helical" evidence="2">
    <location>
        <begin position="37"/>
        <end position="60"/>
    </location>
</feature>
<keyword evidence="2" id="KW-0472">Membrane</keyword>
<evidence type="ECO:0000313" key="4">
    <source>
        <dbReference type="Proteomes" id="UP000027222"/>
    </source>
</evidence>
<reference evidence="4" key="1">
    <citation type="journal article" date="2014" name="Proc. Natl. Acad. Sci. U.S.A.">
        <title>Extensive sampling of basidiomycete genomes demonstrates inadequacy of the white-rot/brown-rot paradigm for wood decay fungi.</title>
        <authorList>
            <person name="Riley R."/>
            <person name="Salamov A.A."/>
            <person name="Brown D.W."/>
            <person name="Nagy L.G."/>
            <person name="Floudas D."/>
            <person name="Held B.W."/>
            <person name="Levasseur A."/>
            <person name="Lombard V."/>
            <person name="Morin E."/>
            <person name="Otillar R."/>
            <person name="Lindquist E.A."/>
            <person name="Sun H."/>
            <person name="LaButti K.M."/>
            <person name="Schmutz J."/>
            <person name="Jabbour D."/>
            <person name="Luo H."/>
            <person name="Baker S.E."/>
            <person name="Pisabarro A.G."/>
            <person name="Walton J.D."/>
            <person name="Blanchette R.A."/>
            <person name="Henrissat B."/>
            <person name="Martin F."/>
            <person name="Cullen D."/>
            <person name="Hibbett D.S."/>
            <person name="Grigoriev I.V."/>
        </authorList>
    </citation>
    <scope>NUCLEOTIDE SEQUENCE [LARGE SCALE GENOMIC DNA]</scope>
    <source>
        <strain evidence="4">CBS 339.88</strain>
    </source>
</reference>
<name>A0A067SWS6_GALM3</name>
<feature type="region of interest" description="Disordered" evidence="1">
    <location>
        <begin position="233"/>
        <end position="258"/>
    </location>
</feature>
<evidence type="ECO:0000256" key="2">
    <source>
        <dbReference type="SAM" id="Phobius"/>
    </source>
</evidence>
<evidence type="ECO:0000256" key="1">
    <source>
        <dbReference type="SAM" id="MobiDB-lite"/>
    </source>
</evidence>
<accession>A0A067SWS6</accession>
<keyword evidence="4" id="KW-1185">Reference proteome</keyword>
<dbReference type="OrthoDB" id="3060772at2759"/>
<dbReference type="STRING" id="685588.A0A067SWS6"/>
<keyword evidence="2" id="KW-1133">Transmembrane helix</keyword>
<feature type="compositionally biased region" description="Basic and acidic residues" evidence="1">
    <location>
        <begin position="246"/>
        <end position="258"/>
    </location>
</feature>
<dbReference type="Proteomes" id="UP000027222">
    <property type="component" value="Unassembled WGS sequence"/>
</dbReference>
<evidence type="ECO:0000313" key="3">
    <source>
        <dbReference type="EMBL" id="KDR75351.1"/>
    </source>
</evidence>
<gene>
    <name evidence="3" type="ORF">GALMADRAFT_249397</name>
</gene>
<dbReference type="AlphaFoldDB" id="A0A067SWS6"/>
<dbReference type="EMBL" id="KL142381">
    <property type="protein sequence ID" value="KDR75351.1"/>
    <property type="molecule type" value="Genomic_DNA"/>
</dbReference>
<sequence>MLRLGLIRRPLTFQPPVQSFNRLNSSSSTRRYHLGYAALRGVVATLAGTGTILVAGYAFYHFSGAKKAVDTFKPAMFFLGQTREKLAKEAPSQALAYLRQAAKAYVAFLPGAGFVVDRGFDALGDVVDAHADEANAITKKAYDEILEVVSKDGNDHSTSSAVQIITITRRLVRELTALGLKAGKPVSEKLELERRASDVGAAAGAFYQDVKSKTPVAFQAFEQLKDKVKKAPKSDNRIEVVQVSEGKSRKPDEGPVRE</sequence>
<organism evidence="3 4">
    <name type="scientific">Galerina marginata (strain CBS 339.88)</name>
    <dbReference type="NCBI Taxonomy" id="685588"/>
    <lineage>
        <taxon>Eukaryota</taxon>
        <taxon>Fungi</taxon>
        <taxon>Dikarya</taxon>
        <taxon>Basidiomycota</taxon>
        <taxon>Agaricomycotina</taxon>
        <taxon>Agaricomycetes</taxon>
        <taxon>Agaricomycetidae</taxon>
        <taxon>Agaricales</taxon>
        <taxon>Agaricineae</taxon>
        <taxon>Strophariaceae</taxon>
        <taxon>Galerina</taxon>
    </lineage>
</organism>
<proteinExistence type="predicted"/>
<protein>
    <submittedName>
        <fullName evidence="3">Uncharacterized protein</fullName>
    </submittedName>
</protein>